<dbReference type="Proteomes" id="UP000006798">
    <property type="component" value="Chromosome 2"/>
</dbReference>
<dbReference type="AlphaFoldDB" id="F8GNY3"/>
<evidence type="ECO:0000313" key="2">
    <source>
        <dbReference type="EMBL" id="AEI80432.1"/>
    </source>
</evidence>
<feature type="region of interest" description="Disordered" evidence="1">
    <location>
        <begin position="1"/>
        <end position="62"/>
    </location>
</feature>
<accession>F8GNY3</accession>
<protein>
    <submittedName>
        <fullName evidence="2">Uncharacterized protein</fullName>
    </submittedName>
</protein>
<dbReference type="HOGENOM" id="CLU_2011437_0_0_4"/>
<dbReference type="KEGG" id="cnc:CNE_2c14690"/>
<gene>
    <name evidence="2" type="ordered locus">CNE_2c14690</name>
</gene>
<proteinExistence type="predicted"/>
<reference evidence="2 3" key="1">
    <citation type="journal article" date="2011" name="J. Bacteriol.">
        <title>Complete genome sequence of the type strain Cupriavidus necator N-1.</title>
        <authorList>
            <person name="Poehlein A."/>
            <person name="Kusian B."/>
            <person name="Friedrich B."/>
            <person name="Daniel R."/>
            <person name="Bowien B."/>
        </authorList>
    </citation>
    <scope>NUCLEOTIDE SEQUENCE [LARGE SCALE GENOMIC DNA]</scope>
    <source>
        <strain evidence="3">ATCC 43291 / DSM 13513 / CCUG 52238 / LMG 8453 / N-1</strain>
    </source>
</reference>
<evidence type="ECO:0000256" key="1">
    <source>
        <dbReference type="SAM" id="MobiDB-lite"/>
    </source>
</evidence>
<sequence length="123" mass="13359">MRPVSGARGPAKPSGYRQLSRGAPRAADRPASTHHLQHPATAWLGRPGRAAERRSRHCRGTDRRRRGLAATCLWPCPARIHVRGANLPERGIAYDAAADRRSWAAMQAFLAERLAPGVSPKAA</sequence>
<evidence type="ECO:0000313" key="3">
    <source>
        <dbReference type="Proteomes" id="UP000006798"/>
    </source>
</evidence>
<dbReference type="EMBL" id="CP002878">
    <property type="protein sequence ID" value="AEI80432.1"/>
    <property type="molecule type" value="Genomic_DNA"/>
</dbReference>
<name>F8GNY3_CUPNN</name>
<organism evidence="2 3">
    <name type="scientific">Cupriavidus necator (strain ATCC 43291 / DSM 13513 / CCUG 52238 / LMG 8453 / N-1)</name>
    <name type="common">Ralstonia eutropha</name>
    <dbReference type="NCBI Taxonomy" id="1042878"/>
    <lineage>
        <taxon>Bacteria</taxon>
        <taxon>Pseudomonadati</taxon>
        <taxon>Pseudomonadota</taxon>
        <taxon>Betaproteobacteria</taxon>
        <taxon>Burkholderiales</taxon>
        <taxon>Burkholderiaceae</taxon>
        <taxon>Cupriavidus</taxon>
    </lineage>
</organism>